<dbReference type="EMBL" id="FORA01000003">
    <property type="protein sequence ID" value="SFJ29908.1"/>
    <property type="molecule type" value="Genomic_DNA"/>
</dbReference>
<dbReference type="STRING" id="390807.SAMN04488095_2447"/>
<dbReference type="RefSeq" id="WP_092780943.1">
    <property type="nucleotide sequence ID" value="NZ_FORA01000003.1"/>
</dbReference>
<reference evidence="1 2" key="1">
    <citation type="submission" date="2016-10" db="EMBL/GenBank/DDBJ databases">
        <authorList>
            <person name="de Groot N.N."/>
        </authorList>
    </citation>
    <scope>NUCLEOTIDE SEQUENCE [LARGE SCALE GENOMIC DNA]</scope>
    <source>
        <strain evidence="1 2">DSM 19073</strain>
    </source>
</reference>
<dbReference type="OrthoDB" id="7658488at2"/>
<name>A0A1I3Q7P4_9RHOB</name>
<accession>A0A1I3Q7P4</accession>
<gene>
    <name evidence="1" type="ORF">SAMN04488095_2447</name>
</gene>
<evidence type="ECO:0000313" key="2">
    <source>
        <dbReference type="Proteomes" id="UP000199110"/>
    </source>
</evidence>
<organism evidence="1 2">
    <name type="scientific">Jannaschia pohangensis</name>
    <dbReference type="NCBI Taxonomy" id="390807"/>
    <lineage>
        <taxon>Bacteria</taxon>
        <taxon>Pseudomonadati</taxon>
        <taxon>Pseudomonadota</taxon>
        <taxon>Alphaproteobacteria</taxon>
        <taxon>Rhodobacterales</taxon>
        <taxon>Roseobacteraceae</taxon>
        <taxon>Jannaschia</taxon>
    </lineage>
</organism>
<dbReference type="AlphaFoldDB" id="A0A1I3Q7P4"/>
<proteinExistence type="predicted"/>
<sequence>MAQIDEHFLPRDVREGLANARARDRKKTGGRLRVHVGDDWYPITSYDDTGFEVALDIAPKLRGLVEIHEGPNLLRSVLIVAIEPEGDVMRYAFKRATAARTSAPLDYERVSEQPTAYLSAV</sequence>
<dbReference type="Proteomes" id="UP000199110">
    <property type="component" value="Unassembled WGS sequence"/>
</dbReference>
<evidence type="ECO:0000313" key="1">
    <source>
        <dbReference type="EMBL" id="SFJ29908.1"/>
    </source>
</evidence>
<keyword evidence="2" id="KW-1185">Reference proteome</keyword>
<protein>
    <submittedName>
        <fullName evidence="1">Uncharacterized protein</fullName>
    </submittedName>
</protein>